<dbReference type="Pfam" id="PF07683">
    <property type="entry name" value="CobW_C"/>
    <property type="match status" value="1"/>
</dbReference>
<sequence length="323" mass="37159">MKKDPRTPVTIVTGYLGAGKTSFLNHFLRQTNEKIAIIVNEYGDIGIDDQLIEKTKEEIIEINKGCICCNVRKDLIDTLSMLSFTREQGMIEFDRVVIETTGLADPAPIVQTFLMDSKMIEAYDIDSVCTIVDSKHISMHLDQKDESLSQVAFADNIILNKIDLISIDQLEKLKKRITKINPFANIYETTNSKIDINKVIHFYSFDLKDKLQMHPAFLHDTHHHHDNVTSLSLIETQPLDLGKLNMWFSYLVQILGESLYRYKGILYINGKKKKYIFQGVHMLFAAEEQTEWGDASPRSEIVFIGKDLNKQKLKEQFHKCISR</sequence>
<proteinExistence type="inferred from homology"/>
<dbReference type="SUPFAM" id="SSF52540">
    <property type="entry name" value="P-loop containing nucleoside triphosphate hydrolases"/>
    <property type="match status" value="1"/>
</dbReference>
<evidence type="ECO:0000256" key="2">
    <source>
        <dbReference type="ARBA" id="ARBA00022801"/>
    </source>
</evidence>
<dbReference type="Pfam" id="PF02492">
    <property type="entry name" value="cobW"/>
    <property type="match status" value="1"/>
</dbReference>
<comment type="similarity">
    <text evidence="4">Belongs to the SIMIBI class G3E GTPase family. ZNG1 subfamily.</text>
</comment>
<comment type="caution">
    <text evidence="7">The sequence shown here is derived from an EMBL/GenBank/DDBJ whole genome shotgun (WGS) entry which is preliminary data.</text>
</comment>
<dbReference type="InterPro" id="IPR027417">
    <property type="entry name" value="P-loop_NTPase"/>
</dbReference>
<dbReference type="RefSeq" id="WP_317958448.1">
    <property type="nucleotide sequence ID" value="NZ_BSKO01000001.1"/>
</dbReference>
<dbReference type="InterPro" id="IPR003495">
    <property type="entry name" value="CobW/HypB/UreG_nucleotide-bd"/>
</dbReference>
<dbReference type="CDD" id="cd03112">
    <property type="entry name" value="CobW-like"/>
    <property type="match status" value="1"/>
</dbReference>
<evidence type="ECO:0000313" key="7">
    <source>
        <dbReference type="EMBL" id="GLO68169.1"/>
    </source>
</evidence>
<keyword evidence="1" id="KW-0547">Nucleotide-binding</keyword>
<dbReference type="SMART" id="SM00833">
    <property type="entry name" value="CobW_C"/>
    <property type="match status" value="1"/>
</dbReference>
<evidence type="ECO:0000256" key="5">
    <source>
        <dbReference type="ARBA" id="ARBA00049117"/>
    </source>
</evidence>
<feature type="domain" description="CobW C-terminal" evidence="6">
    <location>
        <begin position="228"/>
        <end position="321"/>
    </location>
</feature>
<gene>
    <name evidence="7" type="ORF">MACH08_39530</name>
</gene>
<evidence type="ECO:0000256" key="3">
    <source>
        <dbReference type="ARBA" id="ARBA00023186"/>
    </source>
</evidence>
<dbReference type="InterPro" id="IPR011629">
    <property type="entry name" value="CobW-like_C"/>
</dbReference>
<protein>
    <submittedName>
        <fullName evidence="7">Zinc transporter</fullName>
    </submittedName>
</protein>
<evidence type="ECO:0000313" key="8">
    <source>
        <dbReference type="Proteomes" id="UP001275436"/>
    </source>
</evidence>
<dbReference type="Gene3D" id="3.40.50.300">
    <property type="entry name" value="P-loop containing nucleotide triphosphate hydrolases"/>
    <property type="match status" value="1"/>
</dbReference>
<accession>A0ABQ5TMX7</accession>
<comment type="catalytic activity">
    <reaction evidence="5">
        <text>GTP + H2O = GDP + phosphate + H(+)</text>
        <dbReference type="Rhea" id="RHEA:19669"/>
        <dbReference type="ChEBI" id="CHEBI:15377"/>
        <dbReference type="ChEBI" id="CHEBI:15378"/>
        <dbReference type="ChEBI" id="CHEBI:37565"/>
        <dbReference type="ChEBI" id="CHEBI:43474"/>
        <dbReference type="ChEBI" id="CHEBI:58189"/>
    </reaction>
    <physiologicalReaction direction="left-to-right" evidence="5">
        <dbReference type="Rhea" id="RHEA:19670"/>
    </physiologicalReaction>
</comment>
<organism evidence="7 8">
    <name type="scientific">Oceanobacillus kimchii</name>
    <dbReference type="NCBI Taxonomy" id="746691"/>
    <lineage>
        <taxon>Bacteria</taxon>
        <taxon>Bacillati</taxon>
        <taxon>Bacillota</taxon>
        <taxon>Bacilli</taxon>
        <taxon>Bacillales</taxon>
        <taxon>Bacillaceae</taxon>
        <taxon>Oceanobacillus</taxon>
    </lineage>
</organism>
<dbReference type="PANTHER" id="PTHR13748:SF62">
    <property type="entry name" value="COBW DOMAIN-CONTAINING PROTEIN"/>
    <property type="match status" value="1"/>
</dbReference>
<name>A0ABQ5TMX7_9BACI</name>
<reference evidence="7 8" key="1">
    <citation type="submission" date="2023-02" db="EMBL/GenBank/DDBJ databases">
        <title>Oceanobacillus kimchii IFOP_LL358 isolated form Alexandrium catenella lab strain.</title>
        <authorList>
            <person name="Gajardo G."/>
            <person name="Ueki S."/>
            <person name="Maruyama F."/>
        </authorList>
    </citation>
    <scope>NUCLEOTIDE SEQUENCE [LARGE SCALE GENOMIC DNA]</scope>
    <source>
        <strain evidence="7 8">IFOP_LL358</strain>
    </source>
</reference>
<evidence type="ECO:0000259" key="6">
    <source>
        <dbReference type="SMART" id="SM00833"/>
    </source>
</evidence>
<dbReference type="SUPFAM" id="SSF90002">
    <property type="entry name" value="Hypothetical protein YjiA, C-terminal domain"/>
    <property type="match status" value="1"/>
</dbReference>
<evidence type="ECO:0000256" key="1">
    <source>
        <dbReference type="ARBA" id="ARBA00022741"/>
    </source>
</evidence>
<dbReference type="Proteomes" id="UP001275436">
    <property type="component" value="Unassembled WGS sequence"/>
</dbReference>
<dbReference type="InterPro" id="IPR051316">
    <property type="entry name" value="Zinc-reg_GTPase_activator"/>
</dbReference>
<dbReference type="PANTHER" id="PTHR13748">
    <property type="entry name" value="COBW-RELATED"/>
    <property type="match status" value="1"/>
</dbReference>
<evidence type="ECO:0000256" key="4">
    <source>
        <dbReference type="ARBA" id="ARBA00034320"/>
    </source>
</evidence>
<dbReference type="EMBL" id="BSKO01000001">
    <property type="protein sequence ID" value="GLO68169.1"/>
    <property type="molecule type" value="Genomic_DNA"/>
</dbReference>
<keyword evidence="3" id="KW-0143">Chaperone</keyword>
<dbReference type="InterPro" id="IPR036627">
    <property type="entry name" value="CobW-likC_sf"/>
</dbReference>
<keyword evidence="2" id="KW-0378">Hydrolase</keyword>
<dbReference type="Gene3D" id="3.30.1220.10">
    <property type="entry name" value="CobW-like, C-terminal domain"/>
    <property type="match status" value="1"/>
</dbReference>
<keyword evidence="8" id="KW-1185">Reference proteome</keyword>